<keyword evidence="6" id="KW-1185">Reference proteome</keyword>
<dbReference type="InterPro" id="IPR046335">
    <property type="entry name" value="LacI/GalR-like_sensor"/>
</dbReference>
<evidence type="ECO:0000313" key="6">
    <source>
        <dbReference type="Proteomes" id="UP001342418"/>
    </source>
</evidence>
<feature type="domain" description="HTH lacI-type" evidence="4">
    <location>
        <begin position="1"/>
        <end position="33"/>
    </location>
</feature>
<accession>A0ABY5MPS4</accession>
<dbReference type="PROSITE" id="PS50932">
    <property type="entry name" value="HTH_LACI_2"/>
    <property type="match status" value="1"/>
</dbReference>
<keyword evidence="5" id="KW-0614">Plasmid</keyword>
<dbReference type="PANTHER" id="PTHR30146:SF2">
    <property type="entry name" value="HTH-TYPE TRANSCRIPTIONAL REGULATOR GNTR"/>
    <property type="match status" value="1"/>
</dbReference>
<dbReference type="Gene3D" id="3.40.50.2300">
    <property type="match status" value="2"/>
</dbReference>
<evidence type="ECO:0000259" key="4">
    <source>
        <dbReference type="PROSITE" id="PS50932"/>
    </source>
</evidence>
<proteinExistence type="predicted"/>
<dbReference type="SMART" id="SM00354">
    <property type="entry name" value="HTH_LACI"/>
    <property type="match status" value="1"/>
</dbReference>
<evidence type="ECO:0000256" key="2">
    <source>
        <dbReference type="ARBA" id="ARBA00023125"/>
    </source>
</evidence>
<dbReference type="InterPro" id="IPR028082">
    <property type="entry name" value="Peripla_BP_I"/>
</dbReference>
<reference evidence="5 6" key="1">
    <citation type="submission" date="2018-07" db="EMBL/GenBank/DDBJ databases">
        <title>Genome sequence of Nitratireductor thuwali#1536.</title>
        <authorList>
            <person name="Michoud G."/>
            <person name="Merlino G."/>
            <person name="Sefrji F.O."/>
            <person name="Daffonchio D."/>
        </authorList>
    </citation>
    <scope>NUCLEOTIDE SEQUENCE [LARGE SCALE GENOMIC DNA]</scope>
    <source>
        <strain evidence="5 6">Nit1536</strain>
        <plasmid evidence="5 6">p1536_1</plasmid>
    </source>
</reference>
<evidence type="ECO:0000313" key="5">
    <source>
        <dbReference type="EMBL" id="UUP19807.1"/>
    </source>
</evidence>
<protein>
    <submittedName>
        <fullName evidence="5">HTH-type transcriptional regulator GntR</fullName>
    </submittedName>
</protein>
<keyword evidence="1" id="KW-0805">Transcription regulation</keyword>
<dbReference type="EMBL" id="CP030942">
    <property type="protein sequence ID" value="UUP19807.1"/>
    <property type="molecule type" value="Genomic_DNA"/>
</dbReference>
<dbReference type="Proteomes" id="UP001342418">
    <property type="component" value="Plasmid p1536_1"/>
</dbReference>
<sequence>MPDKVSPRLREEIARAIDDLGYVPNPAARTLASSRTNVIGVIIPSVTNNVFAAVLLGIYTALESTDYDIQLANSRYSALREESLLKVFLGQKPAGLIVTGIDQSEKSRELLEKAACPIVQIMEIDDNPVDLMVGFSHYEAACVATRHLIEQGYRGLGFIGARMDPRSQRRLRGFHDTASGAGLFSENRVITTTAASSVTLGAQLFAELMDRAPDLDAVFCNNDDLALGVMFEAQRRRIPVPGRLGICGFNDLEMMATAEPPITSVRTYRYEMGRHAVNMLVEAIEGTGGDGAVVDIGFEIRKRRSTSLGSPGL</sequence>
<gene>
    <name evidence="5" type="primary">gntR_2</name>
    <name evidence="5" type="ORF">NTH_04321</name>
</gene>
<dbReference type="SUPFAM" id="SSF53822">
    <property type="entry name" value="Periplasmic binding protein-like I"/>
    <property type="match status" value="1"/>
</dbReference>
<keyword evidence="3" id="KW-0804">Transcription</keyword>
<organism evidence="5 6">
    <name type="scientific">Nitratireductor thuwali</name>
    <dbReference type="NCBI Taxonomy" id="2267699"/>
    <lineage>
        <taxon>Bacteria</taxon>
        <taxon>Pseudomonadati</taxon>
        <taxon>Pseudomonadota</taxon>
        <taxon>Alphaproteobacteria</taxon>
        <taxon>Hyphomicrobiales</taxon>
        <taxon>Phyllobacteriaceae</taxon>
        <taxon>Nitratireductor</taxon>
    </lineage>
</organism>
<keyword evidence="2" id="KW-0238">DNA-binding</keyword>
<dbReference type="CDD" id="cd01392">
    <property type="entry name" value="HTH_LacI"/>
    <property type="match status" value="1"/>
</dbReference>
<dbReference type="InterPro" id="IPR000843">
    <property type="entry name" value="HTH_LacI"/>
</dbReference>
<evidence type="ECO:0000256" key="3">
    <source>
        <dbReference type="ARBA" id="ARBA00023163"/>
    </source>
</evidence>
<name>A0ABY5MPS4_9HYPH</name>
<dbReference type="SUPFAM" id="SSF47413">
    <property type="entry name" value="lambda repressor-like DNA-binding domains"/>
    <property type="match status" value="1"/>
</dbReference>
<dbReference type="InterPro" id="IPR010982">
    <property type="entry name" value="Lambda_DNA-bd_dom_sf"/>
</dbReference>
<evidence type="ECO:0000256" key="1">
    <source>
        <dbReference type="ARBA" id="ARBA00023015"/>
    </source>
</evidence>
<dbReference type="PANTHER" id="PTHR30146">
    <property type="entry name" value="LACI-RELATED TRANSCRIPTIONAL REPRESSOR"/>
    <property type="match status" value="1"/>
</dbReference>
<dbReference type="Gene3D" id="1.10.260.40">
    <property type="entry name" value="lambda repressor-like DNA-binding domains"/>
    <property type="match status" value="1"/>
</dbReference>
<dbReference type="CDD" id="cd01575">
    <property type="entry name" value="PBP1_GntR"/>
    <property type="match status" value="1"/>
</dbReference>
<geneLocation type="plasmid" evidence="5 6">
    <name>p1536_1</name>
</geneLocation>
<dbReference type="Pfam" id="PF13377">
    <property type="entry name" value="Peripla_BP_3"/>
    <property type="match status" value="1"/>
</dbReference>